<reference evidence="3 4" key="1">
    <citation type="submission" date="2016-09" db="EMBL/GenBank/DDBJ databases">
        <authorList>
            <person name="Capua I."/>
            <person name="De Benedictis P."/>
            <person name="Joannis T."/>
            <person name="Lombin L.H."/>
            <person name="Cattoli G."/>
        </authorList>
    </citation>
    <scope>NUCLEOTIDE SEQUENCE [LARGE SCALE GENOMIC DNA]</scope>
    <source>
        <strain evidence="3 4">NIO-1002</strain>
    </source>
</reference>
<feature type="transmembrane region" description="Helical" evidence="1">
    <location>
        <begin position="198"/>
        <end position="214"/>
    </location>
</feature>
<evidence type="ECO:0000256" key="1">
    <source>
        <dbReference type="SAM" id="Phobius"/>
    </source>
</evidence>
<keyword evidence="3" id="KW-0378">Hydrolase</keyword>
<feature type="transmembrane region" description="Helical" evidence="1">
    <location>
        <begin position="297"/>
        <end position="320"/>
    </location>
</feature>
<evidence type="ECO:0000313" key="3">
    <source>
        <dbReference type="EMBL" id="SDC94127.1"/>
    </source>
</evidence>
<keyword evidence="3" id="KW-0808">Transferase</keyword>
<dbReference type="OrthoDB" id="9796461at2"/>
<organism evidence="3 4">
    <name type="scientific">Microbacterium enclense</name>
    <dbReference type="NCBI Taxonomy" id="993073"/>
    <lineage>
        <taxon>Bacteria</taxon>
        <taxon>Bacillati</taxon>
        <taxon>Actinomycetota</taxon>
        <taxon>Actinomycetes</taxon>
        <taxon>Micrococcales</taxon>
        <taxon>Microbacteriaceae</taxon>
        <taxon>Microbacterium</taxon>
    </lineage>
</organism>
<dbReference type="GO" id="GO:0016787">
    <property type="term" value="F:hydrolase activity"/>
    <property type="evidence" value="ECO:0007669"/>
    <property type="project" value="UniProtKB-KW"/>
</dbReference>
<feature type="transmembrane region" description="Helical" evidence="1">
    <location>
        <begin position="259"/>
        <end position="277"/>
    </location>
</feature>
<keyword evidence="1" id="KW-1133">Transmembrane helix</keyword>
<keyword evidence="3" id="KW-0012">Acyltransferase</keyword>
<accession>A0A1G6QR13</accession>
<dbReference type="InterPro" id="IPR050879">
    <property type="entry name" value="Acyltransferase_3"/>
</dbReference>
<gene>
    <name evidence="3" type="ORF">SAMN05216418_3323</name>
</gene>
<evidence type="ECO:0000259" key="2">
    <source>
        <dbReference type="Pfam" id="PF01757"/>
    </source>
</evidence>
<keyword evidence="1" id="KW-0812">Transmembrane</keyword>
<feature type="transmembrane region" description="Helical" evidence="1">
    <location>
        <begin position="332"/>
        <end position="350"/>
    </location>
</feature>
<dbReference type="Pfam" id="PF01757">
    <property type="entry name" value="Acyl_transf_3"/>
    <property type="match status" value="1"/>
</dbReference>
<dbReference type="GO" id="GO:0016020">
    <property type="term" value="C:membrane"/>
    <property type="evidence" value="ECO:0007669"/>
    <property type="project" value="TreeGrafter"/>
</dbReference>
<feature type="transmembrane region" description="Helical" evidence="1">
    <location>
        <begin position="226"/>
        <end position="247"/>
    </location>
</feature>
<dbReference type="GO" id="GO:0000271">
    <property type="term" value="P:polysaccharide biosynthetic process"/>
    <property type="evidence" value="ECO:0007669"/>
    <property type="project" value="TreeGrafter"/>
</dbReference>
<dbReference type="InterPro" id="IPR002656">
    <property type="entry name" value="Acyl_transf_3_dom"/>
</dbReference>
<feature type="transmembrane region" description="Helical" evidence="1">
    <location>
        <begin position="113"/>
        <end position="131"/>
    </location>
</feature>
<dbReference type="Proteomes" id="UP000183203">
    <property type="component" value="Unassembled WGS sequence"/>
</dbReference>
<evidence type="ECO:0000313" key="4">
    <source>
        <dbReference type="Proteomes" id="UP000183203"/>
    </source>
</evidence>
<feature type="transmembrane region" description="Helical" evidence="1">
    <location>
        <begin position="27"/>
        <end position="50"/>
    </location>
</feature>
<dbReference type="AlphaFoldDB" id="A0A1G6QR13"/>
<feature type="transmembrane region" description="Helical" evidence="1">
    <location>
        <begin position="170"/>
        <end position="191"/>
    </location>
</feature>
<feature type="transmembrane region" description="Helical" evidence="1">
    <location>
        <begin position="70"/>
        <end position="93"/>
    </location>
</feature>
<protein>
    <submittedName>
        <fullName evidence="3">Peptidoglycan/LPS O-acetylase OafA/YrhL, contains acyltransferase and SGNH-hydrolase domains</fullName>
    </submittedName>
</protein>
<dbReference type="RefSeq" id="WP_058233441.1">
    <property type="nucleotide sequence ID" value="NZ_FMYG01000009.1"/>
</dbReference>
<proteinExistence type="predicted"/>
<dbReference type="PANTHER" id="PTHR23028:SF131">
    <property type="entry name" value="BLR2367 PROTEIN"/>
    <property type="match status" value="1"/>
</dbReference>
<name>A0A1G6QR13_9MICO</name>
<dbReference type="GO" id="GO:0016747">
    <property type="term" value="F:acyltransferase activity, transferring groups other than amino-acyl groups"/>
    <property type="evidence" value="ECO:0007669"/>
    <property type="project" value="InterPro"/>
</dbReference>
<sequence>MHSAATTTEPNPNAGGRRIEGLDGLRGVAAMVVVLLHSLLLSDAFVTPFADPRPTTTPADAMWWLTHTPLHLPWEGSVAVFVFFVLSGFVLCLPARRSRMDWRAYYPSRLVRLYLPVWASIGVALIWIYALPDLVEGSRFLQIHMDPVPLGILRDLILIVPAQPGMTNTVLWSLKWEIIFSLLLPLFILFAAKWRRGLAVKVVVVLALLAIGAYEGPIERPYALGALFQLPIFALGCLIAFEWDRLVALRDRLRNPTPVFAWLGVLTVLLITSYWMVFALPIGEGALDLVAPATRVLQVLGAALLVILVILSPGLGALLSVRPLRWLGTRSFSLYLVHEPMIVAFGRLLPESVNPLFLSPLVIVVALGLAEVFFRLVERPSHHLARRVARRFATRRELRPEAAPAETV</sequence>
<dbReference type="PANTHER" id="PTHR23028">
    <property type="entry name" value="ACETYLTRANSFERASE"/>
    <property type="match status" value="1"/>
</dbReference>
<feature type="domain" description="Acyltransferase 3" evidence="2">
    <location>
        <begin position="20"/>
        <end position="370"/>
    </location>
</feature>
<feature type="transmembrane region" description="Helical" evidence="1">
    <location>
        <begin position="356"/>
        <end position="377"/>
    </location>
</feature>
<dbReference type="EMBL" id="FMYG01000009">
    <property type="protein sequence ID" value="SDC94127.1"/>
    <property type="molecule type" value="Genomic_DNA"/>
</dbReference>
<keyword evidence="1" id="KW-0472">Membrane</keyword>